<gene>
    <name evidence="1" type="ordered locus">CA_C3363</name>
</gene>
<dbReference type="EMBL" id="AE001437">
    <property type="protein sequence ID" value="AAK81295.1"/>
    <property type="molecule type" value="Genomic_DNA"/>
</dbReference>
<protein>
    <submittedName>
        <fullName evidence="1">Uncharacterized protein</fullName>
    </submittedName>
</protein>
<dbReference type="PATRIC" id="fig|272562.8.peg.3545"/>
<evidence type="ECO:0000313" key="1">
    <source>
        <dbReference type="EMBL" id="AAK81295.1"/>
    </source>
</evidence>
<name>Q97DV7_CLOAB</name>
<dbReference type="Proteomes" id="UP000000814">
    <property type="component" value="Chromosome"/>
</dbReference>
<dbReference type="PIR" id="D97313">
    <property type="entry name" value="D97313"/>
</dbReference>
<proteinExistence type="predicted"/>
<organism evidence="1 2">
    <name type="scientific">Clostridium acetobutylicum (strain ATCC 824 / DSM 792 / JCM 1419 / IAM 19013 / LMG 5710 / NBRC 13948 / NRRL B-527 / VKM B-1787 / 2291 / W)</name>
    <dbReference type="NCBI Taxonomy" id="272562"/>
    <lineage>
        <taxon>Bacteria</taxon>
        <taxon>Bacillati</taxon>
        <taxon>Bacillota</taxon>
        <taxon>Clostridia</taxon>
        <taxon>Eubacteriales</taxon>
        <taxon>Clostridiaceae</taxon>
        <taxon>Clostridium</taxon>
    </lineage>
</organism>
<reference evidence="1 2" key="1">
    <citation type="journal article" date="2001" name="J. Bacteriol.">
        <title>Genome sequence and comparative analysis of the solvent-producing bacterium Clostridium acetobutylicum.</title>
        <authorList>
            <person name="Nolling J."/>
            <person name="Breton G."/>
            <person name="Omelchenko M.V."/>
            <person name="Makarova K.S."/>
            <person name="Zeng Q."/>
            <person name="Gibson R."/>
            <person name="Lee H.M."/>
            <person name="Dubois J."/>
            <person name="Qiu D."/>
            <person name="Hitti J."/>
            <person name="Wolf Y.I."/>
            <person name="Tatusov R.L."/>
            <person name="Sabathe F."/>
            <person name="Doucette-Stamm L."/>
            <person name="Soucaille P."/>
            <person name="Daly M.J."/>
            <person name="Bennett G.N."/>
            <person name="Koonin E.V."/>
            <person name="Smith D.R."/>
        </authorList>
    </citation>
    <scope>NUCLEOTIDE SEQUENCE [LARGE SCALE GENOMIC DNA]</scope>
    <source>
        <strain evidence="2">ATCC 824 / DSM 792 / JCM 1419 / LMG 5710 / VKM B-1787</strain>
    </source>
</reference>
<dbReference type="HOGENOM" id="CLU_2231832_0_0_9"/>
<sequence length="105" mass="12559">MEKRVTSSDDIKRIKKFFTSIKIKKIPNPHVKGWAFSITMVNNNKDDLSISIFGDKISYNDSFYSIDKNVPQEFHKIYNELHYVEQRPKIQTFDGIEFEKDYYKK</sequence>
<evidence type="ECO:0000313" key="2">
    <source>
        <dbReference type="Proteomes" id="UP000000814"/>
    </source>
</evidence>
<dbReference type="STRING" id="272562.CA_C3363"/>
<dbReference type="KEGG" id="cac:CA_C3363"/>
<dbReference type="AlphaFoldDB" id="Q97DV7"/>
<keyword evidence="2" id="KW-1185">Reference proteome</keyword>
<accession>Q97DV7</accession>